<evidence type="ECO:0008006" key="3">
    <source>
        <dbReference type="Google" id="ProtNLM"/>
    </source>
</evidence>
<dbReference type="InterPro" id="IPR022061">
    <property type="entry name" value="DUF3617"/>
</dbReference>
<protein>
    <recommendedName>
        <fullName evidence="3">DUF3617 domain-containing protein</fullName>
    </recommendedName>
</protein>
<organism evidence="2">
    <name type="scientific">uncultured Sphingosinicella sp</name>
    <dbReference type="NCBI Taxonomy" id="478748"/>
    <lineage>
        <taxon>Bacteria</taxon>
        <taxon>Pseudomonadati</taxon>
        <taxon>Pseudomonadota</taxon>
        <taxon>Alphaproteobacteria</taxon>
        <taxon>Sphingomonadales</taxon>
        <taxon>Sphingosinicellaceae</taxon>
        <taxon>Sphingosinicella</taxon>
        <taxon>environmental samples</taxon>
    </lineage>
</organism>
<proteinExistence type="predicted"/>
<keyword evidence="1" id="KW-0732">Signal</keyword>
<feature type="chain" id="PRO_5026689954" description="DUF3617 domain-containing protein" evidence="1">
    <location>
        <begin position="22"/>
        <end position="178"/>
    </location>
</feature>
<reference evidence="2" key="1">
    <citation type="submission" date="2020-02" db="EMBL/GenBank/DDBJ databases">
        <authorList>
            <person name="Meier V. D."/>
        </authorList>
    </citation>
    <scope>NUCLEOTIDE SEQUENCE</scope>
    <source>
        <strain evidence="2">AVDCRST_MAG23</strain>
    </source>
</reference>
<sequence length="178" mass="18732">MRNTLLAASLLCVLPACGSKAGGDGSESRNMSADEVAEELKEMKIEPGQWEAVNEIISATAPGVPADALKSMVGQKSTVSNCITPEQAAKPSANFLAAQRNNNCTYQDWKMDNGKMTGVMTCSGAGMPGQVIMNMSGNYSSTAYDLDMDMNTSGLPGGMTMNIKAKTTGRRTGDCTRT</sequence>
<dbReference type="EMBL" id="CADCWD010000061">
    <property type="protein sequence ID" value="CAA9538906.1"/>
    <property type="molecule type" value="Genomic_DNA"/>
</dbReference>
<name>A0A6J4U5F3_9SPHN</name>
<feature type="signal peptide" evidence="1">
    <location>
        <begin position="1"/>
        <end position="21"/>
    </location>
</feature>
<evidence type="ECO:0000256" key="1">
    <source>
        <dbReference type="SAM" id="SignalP"/>
    </source>
</evidence>
<accession>A0A6J4U5F3</accession>
<gene>
    <name evidence="2" type="ORF">AVDCRST_MAG23-1725</name>
</gene>
<dbReference type="AlphaFoldDB" id="A0A6J4U5F3"/>
<evidence type="ECO:0000313" key="2">
    <source>
        <dbReference type="EMBL" id="CAA9538906.1"/>
    </source>
</evidence>
<dbReference type="Pfam" id="PF12276">
    <property type="entry name" value="DUF3617"/>
    <property type="match status" value="1"/>
</dbReference>